<dbReference type="InterPro" id="IPR036929">
    <property type="entry name" value="DsbDN_sf"/>
</dbReference>
<dbReference type="InterPro" id="IPR003834">
    <property type="entry name" value="Cyt_c_assmbl_TM_dom"/>
</dbReference>
<evidence type="ECO:0000259" key="9">
    <source>
        <dbReference type="Pfam" id="PF11412"/>
    </source>
</evidence>
<feature type="domain" description="Thiol:disulfide interchange protein DsbD N-terminal" evidence="9">
    <location>
        <begin position="201"/>
        <end position="326"/>
    </location>
</feature>
<dbReference type="EMBL" id="JAZHBO010000001">
    <property type="protein sequence ID" value="MEF2155001.1"/>
    <property type="molecule type" value="Genomic_DNA"/>
</dbReference>
<evidence type="ECO:0000259" key="8">
    <source>
        <dbReference type="Pfam" id="PF02683"/>
    </source>
</evidence>
<dbReference type="Gene3D" id="3.40.30.10">
    <property type="entry name" value="Glutaredoxin"/>
    <property type="match status" value="1"/>
</dbReference>
<feature type="transmembrane region" description="Helical" evidence="7">
    <location>
        <begin position="614"/>
        <end position="632"/>
    </location>
</feature>
<dbReference type="Proteomes" id="UP001356170">
    <property type="component" value="Unassembled WGS sequence"/>
</dbReference>
<feature type="region of interest" description="Disordered" evidence="6">
    <location>
        <begin position="693"/>
        <end position="727"/>
    </location>
</feature>
<reference evidence="10 11" key="1">
    <citation type="submission" date="2024-01" db="EMBL/GenBank/DDBJ databases">
        <title>Novel species of the genus Luteimonas isolated from rivers.</title>
        <authorList>
            <person name="Lu H."/>
        </authorList>
    </citation>
    <scope>NUCLEOTIDE SEQUENCE [LARGE SCALE GENOMIC DNA]</scope>
    <source>
        <strain evidence="10 11">FXH3W</strain>
    </source>
</reference>
<keyword evidence="4 7" id="KW-1133">Transmembrane helix</keyword>
<dbReference type="InterPro" id="IPR028250">
    <property type="entry name" value="DsbDN"/>
</dbReference>
<dbReference type="Pfam" id="PF02683">
    <property type="entry name" value="DsbD_TM"/>
    <property type="match status" value="1"/>
</dbReference>
<feature type="transmembrane region" description="Helical" evidence="7">
    <location>
        <begin position="460"/>
        <end position="479"/>
    </location>
</feature>
<evidence type="ECO:0000256" key="1">
    <source>
        <dbReference type="ARBA" id="ARBA00004141"/>
    </source>
</evidence>
<dbReference type="Gene3D" id="2.60.40.1250">
    <property type="entry name" value="Thiol:disulfide interchange protein DsbD, N-terminal domain"/>
    <property type="match status" value="2"/>
</dbReference>
<dbReference type="PANTHER" id="PTHR32234:SF3">
    <property type="entry name" value="SUPPRESSION OF COPPER SENSITIVITY PROTEIN"/>
    <property type="match status" value="1"/>
</dbReference>
<feature type="transmembrane region" description="Helical" evidence="7">
    <location>
        <begin position="499"/>
        <end position="520"/>
    </location>
</feature>
<evidence type="ECO:0000256" key="6">
    <source>
        <dbReference type="SAM" id="MobiDB-lite"/>
    </source>
</evidence>
<keyword evidence="5 7" id="KW-0472">Membrane</keyword>
<evidence type="ECO:0000256" key="4">
    <source>
        <dbReference type="ARBA" id="ARBA00022989"/>
    </source>
</evidence>
<accession>A0ABU7UYY3</accession>
<dbReference type="CDD" id="cd02953">
    <property type="entry name" value="DsbDgamma"/>
    <property type="match status" value="1"/>
</dbReference>
<feature type="domain" description="Thiol:disulfide interchange protein DsbD N-terminal" evidence="9">
    <location>
        <begin position="33"/>
        <end position="144"/>
    </location>
</feature>
<evidence type="ECO:0000256" key="5">
    <source>
        <dbReference type="ARBA" id="ARBA00023136"/>
    </source>
</evidence>
<comment type="caution">
    <text evidence="10">The sequence shown here is derived from an EMBL/GenBank/DDBJ whole genome shotgun (WGS) entry which is preliminary data.</text>
</comment>
<evidence type="ECO:0000313" key="10">
    <source>
        <dbReference type="EMBL" id="MEF2155001.1"/>
    </source>
</evidence>
<name>A0ABU7UYY3_9GAMM</name>
<keyword evidence="2 7" id="KW-0812">Transmembrane</keyword>
<dbReference type="InterPro" id="IPR035671">
    <property type="entry name" value="DsbD_gamma"/>
</dbReference>
<dbReference type="Pfam" id="PF13899">
    <property type="entry name" value="Thioredoxin_7"/>
    <property type="match status" value="1"/>
</dbReference>
<evidence type="ECO:0000256" key="7">
    <source>
        <dbReference type="SAM" id="Phobius"/>
    </source>
</evidence>
<feature type="transmembrane region" description="Helical" evidence="7">
    <location>
        <begin position="670"/>
        <end position="687"/>
    </location>
</feature>
<gene>
    <name evidence="10" type="ORF">V3390_01935</name>
</gene>
<feature type="transmembrane region" description="Helical" evidence="7">
    <location>
        <begin position="415"/>
        <end position="439"/>
    </location>
</feature>
<evidence type="ECO:0000313" key="11">
    <source>
        <dbReference type="Proteomes" id="UP001356170"/>
    </source>
</evidence>
<keyword evidence="3" id="KW-0201">Cytochrome c-type biogenesis</keyword>
<protein>
    <submittedName>
        <fullName evidence="10">Protein-disulfide reductase DsbD domain-containing protein</fullName>
    </submittedName>
</protein>
<feature type="transmembrane region" description="Helical" evidence="7">
    <location>
        <begin position="638"/>
        <end position="658"/>
    </location>
</feature>
<dbReference type="PANTHER" id="PTHR32234">
    <property type="entry name" value="THIOL:DISULFIDE INTERCHANGE PROTEIN DSBD"/>
    <property type="match status" value="1"/>
</dbReference>
<evidence type="ECO:0000256" key="3">
    <source>
        <dbReference type="ARBA" id="ARBA00022748"/>
    </source>
</evidence>
<dbReference type="RefSeq" id="WP_331703143.1">
    <property type="nucleotide sequence ID" value="NZ_JAZHBO010000001.1"/>
</dbReference>
<organism evidence="10 11">
    <name type="scientific">Aquilutibacter rugosus</name>
    <dbReference type="NCBI Taxonomy" id="3115820"/>
    <lineage>
        <taxon>Bacteria</taxon>
        <taxon>Pseudomonadati</taxon>
        <taxon>Pseudomonadota</taxon>
        <taxon>Gammaproteobacteria</taxon>
        <taxon>Lysobacterales</taxon>
        <taxon>Lysobacteraceae</taxon>
        <taxon>Aquilutibacter</taxon>
    </lineage>
</organism>
<dbReference type="SUPFAM" id="SSF74863">
    <property type="entry name" value="Thiol:disulfide interchange protein DsbD, N-terminal domain (DsbD-alpha)"/>
    <property type="match status" value="2"/>
</dbReference>
<feature type="transmembrane region" description="Helical" evidence="7">
    <location>
        <begin position="541"/>
        <end position="568"/>
    </location>
</feature>
<dbReference type="SUPFAM" id="SSF52833">
    <property type="entry name" value="Thioredoxin-like"/>
    <property type="match status" value="1"/>
</dbReference>
<feature type="domain" description="Cytochrome C biogenesis protein transmembrane" evidence="8">
    <location>
        <begin position="417"/>
        <end position="628"/>
    </location>
</feature>
<dbReference type="Pfam" id="PF11412">
    <property type="entry name" value="DsbD_N"/>
    <property type="match status" value="2"/>
</dbReference>
<feature type="compositionally biased region" description="Low complexity" evidence="6">
    <location>
        <begin position="693"/>
        <end position="717"/>
    </location>
</feature>
<keyword evidence="11" id="KW-1185">Reference proteome</keyword>
<comment type="subcellular location">
    <subcellularLocation>
        <location evidence="1">Membrane</location>
        <topology evidence="1">Multi-pass membrane protein</topology>
    </subcellularLocation>
</comment>
<sequence>MSDTSLRAAVARLGLLLILCAVTPFARAIPPADLPPVDQVFGVSARATAPDRIELRWTIAKGFYLYRHQLKVQADGNFGSPVLHIPAGAKHRDEFFGDVETYRESLTVPVTGVPRGASTVLTVRYQGCADAGLCYPPTTKTLRVSLPAPSSSASDASASAGSPFGALSRGGDTGLTNGVSGSGVSGGGLLGARGGSVSAADQALPAAQAFQVSARVEGSSLRVTLAPAPGYYLYRNQIRVRTAAGSAVRLGAPVWPAARLHDDPEFGKVPVYFSAVDLRVPLTASAASSAAGTARGGSVSLPVTVDFQGCKDQGVCYPPMSRRFEVSVTPSALAAAPVTGAVVGAATGAAAAAAAAAVDPASSGTGAASTTAAETVIAPPDATATDTATPVDPAIADTGAALPTAPPAGAPPISAALALLLALLGGLVLNLMPCVLPVLSLKAIGLANQAAHPASARRHALAYAAGVLASFAALGGLMLALRGLGDAVGWAFQMQQPLVVGFLALLMFALGLSLNGVWHAGGRWLGMGQSLTQAPNWKGDFFTGLLAVVVATPCIAPFMGAALAWALFAPAALAVLVFVAIGLGMALPFLLIGFIPALARFLPRPGAWMDTFKHWMAFPMYLSAIWLAWVVGQQRGPLGMAWLLVAALLIAIACWAWTRAAQLSRPTHRLLALAALALALLTLVHVHRLPALSSPSSPSSLSSPSSPSSPSSAVSPSEGTPEAPIPFDRGRIADLRAQGKTVFVNITADWCISCKVNERAVLHTAAFATMLRDANAVYMVGDYTNVSDDLTAYLGEFRAVGVPLYVVYPPTTRSAATPRVLPTILTRATVRDALPRP</sequence>
<dbReference type="InterPro" id="IPR036249">
    <property type="entry name" value="Thioredoxin-like_sf"/>
</dbReference>
<evidence type="ECO:0000256" key="2">
    <source>
        <dbReference type="ARBA" id="ARBA00022692"/>
    </source>
</evidence>
<feature type="transmembrane region" description="Helical" evidence="7">
    <location>
        <begin position="574"/>
        <end position="602"/>
    </location>
</feature>
<proteinExistence type="predicted"/>